<proteinExistence type="predicted"/>
<feature type="non-terminal residue" evidence="6">
    <location>
        <position position="1"/>
    </location>
</feature>
<evidence type="ECO:0000256" key="1">
    <source>
        <dbReference type="ARBA" id="ARBA00004300"/>
    </source>
</evidence>
<comment type="subcellular location">
    <subcellularLocation>
        <location evidence="1">Cytoplasm</location>
        <location evidence="1">Cytoskeleton</location>
        <location evidence="1">Microtubule organizing center</location>
        <location evidence="1">Centrosome</location>
    </subcellularLocation>
</comment>
<keyword evidence="4" id="KW-0206">Cytoskeleton</keyword>
<dbReference type="PANTHER" id="PTHR18905">
    <property type="entry name" value="NINEIN"/>
    <property type="match status" value="1"/>
</dbReference>
<keyword evidence="3" id="KW-0597">Phosphoprotein</keyword>
<sequence length="110" mass="12902">RIELEKLSEENTLLKNELGRIQQELEASERTEAAQRKEFEVLKRDKEKACSEMEELCTQKCRDELSQLNHRVLQLGEEASTHQTQSEKSPVTVQLLTHRLEEAELREELQ</sequence>
<protein>
    <submittedName>
        <fullName evidence="6">Uncharacterized protein</fullName>
    </submittedName>
</protein>
<evidence type="ECO:0000313" key="7">
    <source>
        <dbReference type="Proteomes" id="UP000011080"/>
    </source>
</evidence>
<accession>L8HLT3</accession>
<evidence type="ECO:0000256" key="2">
    <source>
        <dbReference type="ARBA" id="ARBA00022490"/>
    </source>
</evidence>
<feature type="coiled-coil region" evidence="5">
    <location>
        <begin position="4"/>
        <end position="38"/>
    </location>
</feature>
<dbReference type="AlphaFoldDB" id="L8HLT3"/>
<name>L8HLT3_9CETA</name>
<evidence type="ECO:0000256" key="5">
    <source>
        <dbReference type="SAM" id="Coils"/>
    </source>
</evidence>
<evidence type="ECO:0000256" key="4">
    <source>
        <dbReference type="ARBA" id="ARBA00023212"/>
    </source>
</evidence>
<evidence type="ECO:0000313" key="6">
    <source>
        <dbReference type="EMBL" id="ELR44801.1"/>
    </source>
</evidence>
<dbReference type="GO" id="GO:0034454">
    <property type="term" value="P:microtubule anchoring at centrosome"/>
    <property type="evidence" value="ECO:0007669"/>
    <property type="project" value="TreeGrafter"/>
</dbReference>
<dbReference type="Proteomes" id="UP000011080">
    <property type="component" value="Unassembled WGS sequence"/>
</dbReference>
<dbReference type="PANTHER" id="PTHR18905:SF12">
    <property type="entry name" value="NINEIN-LIKE PROTEIN"/>
    <property type="match status" value="1"/>
</dbReference>
<keyword evidence="5" id="KW-0175">Coiled coil</keyword>
<dbReference type="GO" id="GO:0005813">
    <property type="term" value="C:centrosome"/>
    <property type="evidence" value="ECO:0007669"/>
    <property type="project" value="UniProtKB-SubCell"/>
</dbReference>
<organism evidence="6 7">
    <name type="scientific">Bos mutus</name>
    <name type="common">wild yak</name>
    <dbReference type="NCBI Taxonomy" id="72004"/>
    <lineage>
        <taxon>Eukaryota</taxon>
        <taxon>Metazoa</taxon>
        <taxon>Chordata</taxon>
        <taxon>Craniata</taxon>
        <taxon>Vertebrata</taxon>
        <taxon>Euteleostomi</taxon>
        <taxon>Mammalia</taxon>
        <taxon>Eutheria</taxon>
        <taxon>Laurasiatheria</taxon>
        <taxon>Artiodactyla</taxon>
        <taxon>Ruminantia</taxon>
        <taxon>Pecora</taxon>
        <taxon>Bovidae</taxon>
        <taxon>Bovinae</taxon>
        <taxon>Bos</taxon>
    </lineage>
</organism>
<gene>
    <name evidence="6" type="ORF">M91_20980</name>
</gene>
<evidence type="ECO:0000256" key="3">
    <source>
        <dbReference type="ARBA" id="ARBA00022553"/>
    </source>
</evidence>
<feature type="non-terminal residue" evidence="6">
    <location>
        <position position="110"/>
    </location>
</feature>
<keyword evidence="2" id="KW-0963">Cytoplasm</keyword>
<dbReference type="EMBL" id="JH885323">
    <property type="protein sequence ID" value="ELR44801.1"/>
    <property type="molecule type" value="Genomic_DNA"/>
</dbReference>
<reference evidence="6 7" key="1">
    <citation type="journal article" date="2012" name="Nat. Genet.">
        <title>The yak genome and adaptation to life at high altitude.</title>
        <authorList>
            <person name="Qiu Q."/>
            <person name="Zhang G."/>
            <person name="Ma T."/>
            <person name="Qian W."/>
            <person name="Wang J."/>
            <person name="Ye Z."/>
            <person name="Cao C."/>
            <person name="Hu Q."/>
            <person name="Kim J."/>
            <person name="Larkin D.M."/>
            <person name="Auvil L."/>
            <person name="Capitanu B."/>
            <person name="Ma J."/>
            <person name="Lewin H.A."/>
            <person name="Qian X."/>
            <person name="Lang Y."/>
            <person name="Zhou R."/>
            <person name="Wang L."/>
            <person name="Wang K."/>
            <person name="Xia J."/>
            <person name="Liao S."/>
            <person name="Pan S."/>
            <person name="Lu X."/>
            <person name="Hou H."/>
            <person name="Wang Y."/>
            <person name="Zang X."/>
            <person name="Yin Y."/>
            <person name="Ma H."/>
            <person name="Zhang J."/>
            <person name="Wang Z."/>
            <person name="Zhang Y."/>
            <person name="Zhang D."/>
            <person name="Yonezawa T."/>
            <person name="Hasegawa M."/>
            <person name="Zhong Y."/>
            <person name="Liu W."/>
            <person name="Zhang Y."/>
            <person name="Huang Z."/>
            <person name="Zhang S."/>
            <person name="Long R."/>
            <person name="Yang H."/>
            <person name="Wang J."/>
            <person name="Lenstra J.A."/>
            <person name="Cooper D.N."/>
            <person name="Wu Y."/>
            <person name="Wang J."/>
            <person name="Shi P."/>
            <person name="Wang J."/>
            <person name="Liu J."/>
        </authorList>
    </citation>
    <scope>NUCLEOTIDE SEQUENCE [LARGE SCALE GENOMIC DNA]</scope>
    <source>
        <strain evidence="7">yakQH1</strain>
    </source>
</reference>